<evidence type="ECO:0000256" key="1">
    <source>
        <dbReference type="ARBA" id="ARBA00004123"/>
    </source>
</evidence>
<evidence type="ECO:0000256" key="9">
    <source>
        <dbReference type="ARBA" id="ARBA00040451"/>
    </source>
</evidence>
<dbReference type="Gene3D" id="3.30.230.130">
    <property type="entry name" value="Cullin, Chain C, Domain 2"/>
    <property type="match status" value="1"/>
</dbReference>
<evidence type="ECO:0000256" key="10">
    <source>
        <dbReference type="PROSITE-ProRule" id="PRU00330"/>
    </source>
</evidence>
<dbReference type="GO" id="GO:0031625">
    <property type="term" value="F:ubiquitin protein ligase binding"/>
    <property type="evidence" value="ECO:0007669"/>
    <property type="project" value="InterPro"/>
</dbReference>
<dbReference type="Pfam" id="PF26557">
    <property type="entry name" value="Cullin_AB"/>
    <property type="match status" value="1"/>
</dbReference>
<dbReference type="SUPFAM" id="SSF74788">
    <property type="entry name" value="Cullin repeat-like"/>
    <property type="match status" value="1"/>
</dbReference>
<keyword evidence="5" id="KW-0597">Phosphoprotein</keyword>
<dbReference type="InterPro" id="IPR045093">
    <property type="entry name" value="Cullin"/>
</dbReference>
<dbReference type="SUPFAM" id="SSF75632">
    <property type="entry name" value="Cullin homology domain"/>
    <property type="match status" value="1"/>
</dbReference>
<dbReference type="Gene3D" id="1.20.1310.10">
    <property type="entry name" value="Cullin Repeats"/>
    <property type="match status" value="4"/>
</dbReference>
<keyword evidence="14" id="KW-1185">Reference proteome</keyword>
<keyword evidence="8" id="KW-0539">Nucleus</keyword>
<dbReference type="Proteomes" id="UP001174909">
    <property type="component" value="Unassembled WGS sequence"/>
</dbReference>
<evidence type="ECO:0000259" key="12">
    <source>
        <dbReference type="PROSITE" id="PS50069"/>
    </source>
</evidence>
<dbReference type="GO" id="GO:0006511">
    <property type="term" value="P:ubiquitin-dependent protein catabolic process"/>
    <property type="evidence" value="ECO:0007669"/>
    <property type="project" value="InterPro"/>
</dbReference>
<proteinExistence type="inferred from homology"/>
<protein>
    <recommendedName>
        <fullName evidence="9">Cullin-5</fullName>
    </recommendedName>
</protein>
<evidence type="ECO:0000256" key="6">
    <source>
        <dbReference type="ARBA" id="ARBA00022786"/>
    </source>
</evidence>
<organism evidence="13 14">
    <name type="scientific">Geodia barretti</name>
    <name type="common">Barrett's horny sponge</name>
    <dbReference type="NCBI Taxonomy" id="519541"/>
    <lineage>
        <taxon>Eukaryota</taxon>
        <taxon>Metazoa</taxon>
        <taxon>Porifera</taxon>
        <taxon>Demospongiae</taxon>
        <taxon>Heteroscleromorpha</taxon>
        <taxon>Tetractinellida</taxon>
        <taxon>Astrophorina</taxon>
        <taxon>Geodiidae</taxon>
        <taxon>Geodia</taxon>
    </lineage>
</organism>
<evidence type="ECO:0000256" key="7">
    <source>
        <dbReference type="ARBA" id="ARBA00022843"/>
    </source>
</evidence>
<reference evidence="13" key="1">
    <citation type="submission" date="2023-03" db="EMBL/GenBank/DDBJ databases">
        <authorList>
            <person name="Steffen K."/>
            <person name="Cardenas P."/>
        </authorList>
    </citation>
    <scope>NUCLEOTIDE SEQUENCE</scope>
</reference>
<dbReference type="InterPro" id="IPR001373">
    <property type="entry name" value="Cullin_N"/>
</dbReference>
<evidence type="ECO:0000256" key="2">
    <source>
        <dbReference type="ARBA" id="ARBA00004906"/>
    </source>
</evidence>
<dbReference type="SMART" id="SM00182">
    <property type="entry name" value="CULLIN"/>
    <property type="match status" value="1"/>
</dbReference>
<dbReference type="Gene3D" id="1.10.10.10">
    <property type="entry name" value="Winged helix-like DNA-binding domain superfamily/Winged helix DNA-binding domain"/>
    <property type="match status" value="1"/>
</dbReference>
<comment type="pathway">
    <text evidence="2">Protein modification; protein ubiquitination.</text>
</comment>
<evidence type="ECO:0000256" key="11">
    <source>
        <dbReference type="RuleBase" id="RU003829"/>
    </source>
</evidence>
<keyword evidence="6" id="KW-0833">Ubl conjugation pathway</keyword>
<evidence type="ECO:0000313" key="14">
    <source>
        <dbReference type="Proteomes" id="UP001174909"/>
    </source>
</evidence>
<keyword evidence="4" id="KW-1017">Isopeptide bond</keyword>
<dbReference type="GO" id="GO:0031461">
    <property type="term" value="C:cullin-RING ubiquitin ligase complex"/>
    <property type="evidence" value="ECO:0007669"/>
    <property type="project" value="InterPro"/>
</dbReference>
<evidence type="ECO:0000256" key="3">
    <source>
        <dbReference type="ARBA" id="ARBA00006019"/>
    </source>
</evidence>
<dbReference type="InterPro" id="IPR016159">
    <property type="entry name" value="Cullin_repeat-like_dom_sf"/>
</dbReference>
<gene>
    <name evidence="13" type="ORF">GBAR_LOCUS2803</name>
</gene>
<evidence type="ECO:0000256" key="8">
    <source>
        <dbReference type="ARBA" id="ARBA00023242"/>
    </source>
</evidence>
<accession>A0AA35R2H8</accession>
<dbReference type="InterPro" id="IPR036388">
    <property type="entry name" value="WH-like_DNA-bd_sf"/>
</dbReference>
<sequence>MSSLLKGPGSTKFADRWPDMQPVVLKLLKQEHVTRDEWQNLFWDVHSVCSWDEKAAVRIQEALRNEILRFISEAQGRVMKHREESALLKAYISEWTKYFTQCDYLPKPFQAMEIEGGNQKPKRKNQDGNRVQLLMLKSWNGSIFVAVREKLLSASMKLLYAERNGEAFDSQLVIGVRQSFVNLSTEVSNKLRIYQENFESSYVEAARDYYASHAPAYLTENGVQNYMKYADQKLWEEDRRATKYLETRKGCNSKQLLMETVVQVLVKDHATTIVAECPRLIANNDVEKLNLMFSLMDRIPGGVDPMLRDLETYIVQSGLDDMKANADIITTDSEKYVEELLALFNRFTEMVVKAFGSDHRFMTSRDKAYKQVVNDTSVFRLDLPSNKARPNAMMKTHPESKCPELLANYCDMLLRKTPLSKKLTSEETEAKLRDVLVVLKYVQNKDVFMRYHKTHLTRRLILETSADSEKEENMVEWLRDVGMPAEYVNKLARMFQDIKVSQDLNTEFKERQRGSSMAEMVNMKVLNAGAWSRSSERVPVSLPMELEDFIPGVEEFYRKKHNGRKLHWHHIMSNGVIVFQNQTGRYDLEVTTYQMAVLFTWNQRPEDSISFESLRLATQLPDPELRRTLWSLIAFPKIKRQVLLCQPPVTNPKEFIEGSLFSINQEFGLVKGGKLQKRGKINLIGRLQLTTEKTKEEDNEGIIALRVLRTQEAIVKILKMRKRMTNAALQTELVEILKNMFIPPKKMIKEQIEWLIEHKYMKRDGSDRNKFIYLA</sequence>
<dbReference type="InterPro" id="IPR036317">
    <property type="entry name" value="Cullin_homology_sf"/>
</dbReference>
<dbReference type="Pfam" id="PF00888">
    <property type="entry name" value="Cullin"/>
    <property type="match status" value="1"/>
</dbReference>
<dbReference type="InterPro" id="IPR016157">
    <property type="entry name" value="Cullin_CS"/>
</dbReference>
<dbReference type="FunFam" id="1.20.1310.10:FF:000014">
    <property type="entry name" value="Cullin 5"/>
    <property type="match status" value="1"/>
</dbReference>
<comment type="similarity">
    <text evidence="3 10 11">Belongs to the cullin family.</text>
</comment>
<dbReference type="SUPFAM" id="SSF46785">
    <property type="entry name" value="Winged helix' DNA-binding domain"/>
    <property type="match status" value="1"/>
</dbReference>
<dbReference type="GO" id="GO:0005634">
    <property type="term" value="C:nucleus"/>
    <property type="evidence" value="ECO:0007669"/>
    <property type="project" value="UniProtKB-SubCell"/>
</dbReference>
<dbReference type="InterPro" id="IPR059120">
    <property type="entry name" value="Cullin-like_AB"/>
</dbReference>
<dbReference type="FunFam" id="3.30.230.130:FF:000004">
    <property type="entry name" value="Cullin 5"/>
    <property type="match status" value="1"/>
</dbReference>
<dbReference type="InterPro" id="IPR036390">
    <property type="entry name" value="WH_DNA-bd_sf"/>
</dbReference>
<feature type="domain" description="Cullin family profile" evidence="12">
    <location>
        <begin position="401"/>
        <end position="633"/>
    </location>
</feature>
<evidence type="ECO:0000256" key="5">
    <source>
        <dbReference type="ARBA" id="ARBA00022553"/>
    </source>
</evidence>
<dbReference type="Pfam" id="PF10557">
    <property type="entry name" value="Cullin_Nedd8"/>
    <property type="match status" value="1"/>
</dbReference>
<dbReference type="SMART" id="SM00884">
    <property type="entry name" value="Cullin_Nedd8"/>
    <property type="match status" value="1"/>
</dbReference>
<comment type="subcellular location">
    <subcellularLocation>
        <location evidence="1">Nucleus</location>
    </subcellularLocation>
</comment>
<dbReference type="FunFam" id="1.10.10.10:FF:000142">
    <property type="entry name" value="Cullin 5"/>
    <property type="match status" value="1"/>
</dbReference>
<comment type="caution">
    <text evidence="13">The sequence shown here is derived from an EMBL/GenBank/DDBJ whole genome shotgun (WGS) entry which is preliminary data.</text>
</comment>
<dbReference type="InterPro" id="IPR019559">
    <property type="entry name" value="Cullin_neddylation_domain"/>
</dbReference>
<name>A0AA35R2H8_GEOBA</name>
<dbReference type="GO" id="GO:0016567">
    <property type="term" value="P:protein ubiquitination"/>
    <property type="evidence" value="ECO:0007669"/>
    <property type="project" value="UniProtKB-ARBA"/>
</dbReference>
<dbReference type="InterPro" id="IPR016158">
    <property type="entry name" value="Cullin_homology"/>
</dbReference>
<dbReference type="FunFam" id="1.20.1310.10:FF:000009">
    <property type="entry name" value="Cullin 5"/>
    <property type="match status" value="1"/>
</dbReference>
<dbReference type="PROSITE" id="PS50069">
    <property type="entry name" value="CULLIN_2"/>
    <property type="match status" value="1"/>
</dbReference>
<keyword evidence="7" id="KW-0832">Ubl conjugation</keyword>
<evidence type="ECO:0000313" key="13">
    <source>
        <dbReference type="EMBL" id="CAI7999876.1"/>
    </source>
</evidence>
<evidence type="ECO:0000256" key="4">
    <source>
        <dbReference type="ARBA" id="ARBA00022499"/>
    </source>
</evidence>
<dbReference type="AlphaFoldDB" id="A0AA35R2H8"/>
<dbReference type="GO" id="GO:0007165">
    <property type="term" value="P:signal transduction"/>
    <property type="evidence" value="ECO:0007669"/>
    <property type="project" value="UniProtKB-ARBA"/>
</dbReference>
<dbReference type="EMBL" id="CASHTH010000386">
    <property type="protein sequence ID" value="CAI7999876.1"/>
    <property type="molecule type" value="Genomic_DNA"/>
</dbReference>
<dbReference type="PROSITE" id="PS01256">
    <property type="entry name" value="CULLIN_1"/>
    <property type="match status" value="1"/>
</dbReference>
<dbReference type="PANTHER" id="PTHR11932">
    <property type="entry name" value="CULLIN"/>
    <property type="match status" value="1"/>
</dbReference>